<gene>
    <name evidence="6" type="ORF">OLEA9_A029518</name>
</gene>
<dbReference type="Gene3D" id="3.40.50.300">
    <property type="entry name" value="P-loop containing nucleotide triphosphate hydrolases"/>
    <property type="match status" value="1"/>
</dbReference>
<evidence type="ECO:0000259" key="5">
    <source>
        <dbReference type="Pfam" id="PF13087"/>
    </source>
</evidence>
<dbReference type="Gramene" id="OE9A029518T1">
    <property type="protein sequence ID" value="OE9A029518C1"/>
    <property type="gene ID" value="OE9A029518"/>
</dbReference>
<dbReference type="EMBL" id="CACTIH010007545">
    <property type="protein sequence ID" value="CAA3015355.1"/>
    <property type="molecule type" value="Genomic_DNA"/>
</dbReference>
<name>A0A8S0UBY9_OLEEU</name>
<comment type="caution">
    <text evidence="6">The sequence shown here is derived from an EMBL/GenBank/DDBJ whole genome shotgun (WGS) entry which is preliminary data.</text>
</comment>
<feature type="domain" description="DNA2/NAM7 helicase-like C-terminal" evidence="5">
    <location>
        <begin position="3"/>
        <end position="135"/>
    </location>
</feature>
<dbReference type="GO" id="GO:0004386">
    <property type="term" value="F:helicase activity"/>
    <property type="evidence" value="ECO:0007669"/>
    <property type="project" value="UniProtKB-KW"/>
</dbReference>
<dbReference type="CDD" id="cd18808">
    <property type="entry name" value="SF1_C_Upf1"/>
    <property type="match status" value="1"/>
</dbReference>
<dbReference type="InterPro" id="IPR041679">
    <property type="entry name" value="DNA2/NAM7-like_C"/>
</dbReference>
<dbReference type="InterPro" id="IPR047187">
    <property type="entry name" value="SF1_C_Upf1"/>
</dbReference>
<dbReference type="InterPro" id="IPR027417">
    <property type="entry name" value="P-loop_NTPase"/>
</dbReference>
<accession>A0A8S0UBY9</accession>
<evidence type="ECO:0000313" key="7">
    <source>
        <dbReference type="Proteomes" id="UP000594638"/>
    </source>
</evidence>
<reference evidence="6 7" key="1">
    <citation type="submission" date="2019-12" db="EMBL/GenBank/DDBJ databases">
        <authorList>
            <person name="Alioto T."/>
            <person name="Alioto T."/>
            <person name="Gomez Garrido J."/>
        </authorList>
    </citation>
    <scope>NUCLEOTIDE SEQUENCE [LARGE SCALE GENOMIC DNA]</scope>
</reference>
<keyword evidence="1" id="KW-0547">Nucleotide-binding</keyword>
<keyword evidence="4" id="KW-0067">ATP-binding</keyword>
<evidence type="ECO:0000256" key="4">
    <source>
        <dbReference type="ARBA" id="ARBA00022840"/>
    </source>
</evidence>
<protein>
    <recommendedName>
        <fullName evidence="5">DNA2/NAM7 helicase-like C-terminal domain-containing protein</fullName>
    </recommendedName>
</protein>
<dbReference type="Proteomes" id="UP000594638">
    <property type="component" value="Unassembled WGS sequence"/>
</dbReference>
<keyword evidence="3" id="KW-0347">Helicase</keyword>
<sequence length="209" mass="23586">MYGPYSFINVFGGREEMDVASHSRRNMVEFAVTVRIVHKLFQAWNKSKEKLSIGVTSPYAAQVVAIQDKLRLENHEKVSVTVKSIDGFQGGEEDIIIVSTVRSNNDGSIGFFSSPQNTNVALTRARHCLWILGNERTLMSRNSVWRAIVCDSRDRQCFFSADEDGDLVEAIINVKKDLDQLEDLLHGESIVFKNARWKEFGSSKDLANI</sequence>
<dbReference type="InterPro" id="IPR039904">
    <property type="entry name" value="TRANK1"/>
</dbReference>
<dbReference type="OrthoDB" id="6513042at2759"/>
<dbReference type="Pfam" id="PF13087">
    <property type="entry name" value="AAA_12"/>
    <property type="match status" value="1"/>
</dbReference>
<dbReference type="GO" id="GO:0005524">
    <property type="term" value="F:ATP binding"/>
    <property type="evidence" value="ECO:0007669"/>
    <property type="project" value="UniProtKB-KW"/>
</dbReference>
<evidence type="ECO:0000256" key="2">
    <source>
        <dbReference type="ARBA" id="ARBA00022801"/>
    </source>
</evidence>
<organism evidence="6 7">
    <name type="scientific">Olea europaea subsp. europaea</name>
    <dbReference type="NCBI Taxonomy" id="158383"/>
    <lineage>
        <taxon>Eukaryota</taxon>
        <taxon>Viridiplantae</taxon>
        <taxon>Streptophyta</taxon>
        <taxon>Embryophyta</taxon>
        <taxon>Tracheophyta</taxon>
        <taxon>Spermatophyta</taxon>
        <taxon>Magnoliopsida</taxon>
        <taxon>eudicotyledons</taxon>
        <taxon>Gunneridae</taxon>
        <taxon>Pentapetalae</taxon>
        <taxon>asterids</taxon>
        <taxon>lamiids</taxon>
        <taxon>Lamiales</taxon>
        <taxon>Oleaceae</taxon>
        <taxon>Oleeae</taxon>
        <taxon>Olea</taxon>
    </lineage>
</organism>
<evidence type="ECO:0000256" key="1">
    <source>
        <dbReference type="ARBA" id="ARBA00022741"/>
    </source>
</evidence>
<dbReference type="FunFam" id="3.40.50.300:FF:000326">
    <property type="entry name" value="P-loop containing nucleoside triphosphate hydrolase"/>
    <property type="match status" value="1"/>
</dbReference>
<dbReference type="PANTHER" id="PTHR21529">
    <property type="entry name" value="MAMMARY TURMOR VIRUS RECEPTOR HOMOLOG 1, 2 MTVR1, 2"/>
    <property type="match status" value="1"/>
</dbReference>
<keyword evidence="2" id="KW-0378">Hydrolase</keyword>
<dbReference type="PANTHER" id="PTHR21529:SF4">
    <property type="entry name" value="TPR AND ANKYRIN REPEAT-CONTAINING PROTEIN 1"/>
    <property type="match status" value="1"/>
</dbReference>
<keyword evidence="7" id="KW-1185">Reference proteome</keyword>
<dbReference type="GO" id="GO:0005694">
    <property type="term" value="C:chromosome"/>
    <property type="evidence" value="ECO:0007669"/>
    <property type="project" value="UniProtKB-ARBA"/>
</dbReference>
<evidence type="ECO:0000313" key="6">
    <source>
        <dbReference type="EMBL" id="CAA3015355.1"/>
    </source>
</evidence>
<proteinExistence type="predicted"/>
<dbReference type="AlphaFoldDB" id="A0A8S0UBY9"/>
<dbReference type="SUPFAM" id="SSF52540">
    <property type="entry name" value="P-loop containing nucleoside triphosphate hydrolases"/>
    <property type="match status" value="1"/>
</dbReference>
<evidence type="ECO:0000256" key="3">
    <source>
        <dbReference type="ARBA" id="ARBA00022806"/>
    </source>
</evidence>
<dbReference type="GO" id="GO:0016787">
    <property type="term" value="F:hydrolase activity"/>
    <property type="evidence" value="ECO:0007669"/>
    <property type="project" value="UniProtKB-KW"/>
</dbReference>